<name>Q6QXN1_GVAS</name>
<dbReference type="Proteomes" id="UP000202635">
    <property type="component" value="Genome"/>
</dbReference>
<evidence type="ECO:0000313" key="4">
    <source>
        <dbReference type="Proteomes" id="UP000232958"/>
    </source>
</evidence>
<keyword evidence="4" id="KW-1185">Reference proteome</keyword>
<organismHost>
    <name type="scientific">Agrotis segetum</name>
    <name type="common">Turnip moth</name>
    <dbReference type="NCBI Taxonomy" id="47767"/>
</organismHost>
<accession>Q6QXN1</accession>
<organism evidence="1 3">
    <name type="scientific">Agrotis segetum granulosis virus</name>
    <name type="common">AsGV</name>
    <name type="synonym">Agrotis segetum granulovirus</name>
    <dbReference type="NCBI Taxonomy" id="10464"/>
    <lineage>
        <taxon>Viruses</taxon>
        <taxon>Viruses incertae sedis</taxon>
        <taxon>Naldaviricetes</taxon>
        <taxon>Lefavirales</taxon>
        <taxon>Baculoviridae</taxon>
        <taxon>Betabaculovirus</taxon>
        <taxon>Betabaculovirus agsegetum</taxon>
    </lineage>
</organism>
<sequence length="100" mass="11806">MECCLRKYQIDWLDVLEHDLPPPKNNHQSSNIYPNLLALKTLSYQDVNHYCRSVFERFCIKPGHENERAQSHDGFCNGNYNYSCHSRQRRLAGKVHQQAE</sequence>
<proteinExistence type="predicted"/>
<evidence type="ECO:0000313" key="2">
    <source>
        <dbReference type="EMBL" id="AKN63358.1"/>
    </source>
</evidence>
<gene>
    <name evidence="1" type="primary">ORF70</name>
    <name evidence="2" type="ORF">AsGV084</name>
    <name evidence="1" type="ORF">AsGVgp070</name>
</gene>
<dbReference type="OrthoDB" id="29313at10239"/>
<reference evidence="2 4" key="2">
    <citation type="submission" date="2015-05" db="EMBL/GenBank/DDBJ databases">
        <title>Complete Sequence of an Agrotis segetum granulovirus isolate from Europe.</title>
        <authorList>
            <person name="Gueli Alletti G."/>
            <person name="Wennmann J.T."/>
            <person name="Jehle J.A."/>
        </authorList>
    </citation>
    <scope>NUCLEOTIDE SEQUENCE [LARGE SCALE GENOMIC DNA]</scope>
    <source>
        <strain evidence="2 4">DA</strain>
    </source>
</reference>
<evidence type="ECO:0000313" key="3">
    <source>
        <dbReference type="Proteomes" id="UP000202635"/>
    </source>
</evidence>
<dbReference type="EMBL" id="AY522332">
    <property type="protein sequence ID" value="AAS82668.1"/>
    <property type="molecule type" value="Genomic_DNA"/>
</dbReference>
<dbReference type="Proteomes" id="UP000232958">
    <property type="component" value="Segment"/>
</dbReference>
<protein>
    <submittedName>
        <fullName evidence="1">ORF70</fullName>
    </submittedName>
</protein>
<dbReference type="EMBL" id="KR584663">
    <property type="protein sequence ID" value="AKN63358.1"/>
    <property type="molecule type" value="Genomic_DNA"/>
</dbReference>
<evidence type="ECO:0000313" key="1">
    <source>
        <dbReference type="EMBL" id="AAS82668.1"/>
    </source>
</evidence>
<reference evidence="1 3" key="1">
    <citation type="submission" date="2004-09" db="EMBL/GenBank/DDBJ databases">
        <authorList>
            <person name="Ai X.L."/>
            <person name="Wang Z.F."/>
            <person name="Wang B."/>
            <person name="Zhang W."/>
            <person name="Li F."/>
            <person name="Fu J.H."/>
            <person name="Cui C.S."/>
            <person name="Shi Y.H."/>
            <person name="He M."/>
        </authorList>
    </citation>
    <scope>NUCLEOTIDE SEQUENCE [LARGE SCALE GENOMIC DNA]</scope>
</reference>